<dbReference type="PANTHER" id="PTHR47027:SF20">
    <property type="entry name" value="REVERSE TRANSCRIPTASE-LIKE PROTEIN WITH RNA-DIRECTED DNA POLYMERASE DOMAIN"/>
    <property type="match status" value="1"/>
</dbReference>
<feature type="region of interest" description="Disordered" evidence="1">
    <location>
        <begin position="1"/>
        <end position="24"/>
    </location>
</feature>
<comment type="caution">
    <text evidence="3">The sequence shown here is derived from an EMBL/GenBank/DDBJ whole genome shotgun (WGS) entry which is preliminary data.</text>
</comment>
<evidence type="ECO:0000313" key="4">
    <source>
        <dbReference type="Proteomes" id="UP000494256"/>
    </source>
</evidence>
<dbReference type="SUPFAM" id="SSF56672">
    <property type="entry name" value="DNA/RNA polymerases"/>
    <property type="match status" value="1"/>
</dbReference>
<protein>
    <recommendedName>
        <fullName evidence="2">Reverse transcriptase domain-containing protein</fullName>
    </recommendedName>
</protein>
<proteinExistence type="predicted"/>
<dbReference type="Proteomes" id="UP000494256">
    <property type="component" value="Unassembled WGS sequence"/>
</dbReference>
<reference evidence="3 4" key="1">
    <citation type="submission" date="2020-04" db="EMBL/GenBank/DDBJ databases">
        <authorList>
            <person name="Wallbank WR R."/>
            <person name="Pardo Diaz C."/>
            <person name="Kozak K."/>
            <person name="Martin S."/>
            <person name="Jiggins C."/>
            <person name="Moest M."/>
            <person name="Warren A I."/>
            <person name="Byers J.R.P. K."/>
            <person name="Montejo-Kovacevich G."/>
            <person name="Yen C E."/>
        </authorList>
    </citation>
    <scope>NUCLEOTIDE SEQUENCE [LARGE SCALE GENOMIC DNA]</scope>
</reference>
<gene>
    <name evidence="3" type="ORF">APLA_LOCUS9112</name>
</gene>
<dbReference type="InterPro" id="IPR000477">
    <property type="entry name" value="RT_dom"/>
</dbReference>
<dbReference type="InterPro" id="IPR043128">
    <property type="entry name" value="Rev_trsase/Diguanyl_cyclase"/>
</dbReference>
<feature type="domain" description="Reverse transcriptase" evidence="2">
    <location>
        <begin position="155"/>
        <end position="423"/>
    </location>
</feature>
<dbReference type="GO" id="GO:0071897">
    <property type="term" value="P:DNA biosynthetic process"/>
    <property type="evidence" value="ECO:0007669"/>
    <property type="project" value="UniProtKB-ARBA"/>
</dbReference>
<dbReference type="Pfam" id="PF00078">
    <property type="entry name" value="RVT_1"/>
    <property type="match status" value="1"/>
</dbReference>
<dbReference type="AlphaFoldDB" id="A0A8S1A2S6"/>
<dbReference type="CDD" id="cd01650">
    <property type="entry name" value="RT_nLTR_like"/>
    <property type="match status" value="1"/>
</dbReference>
<organism evidence="3 4">
    <name type="scientific">Arctia plantaginis</name>
    <name type="common">Wood tiger moth</name>
    <name type="synonym">Phalaena plantaginis</name>
    <dbReference type="NCBI Taxonomy" id="874455"/>
    <lineage>
        <taxon>Eukaryota</taxon>
        <taxon>Metazoa</taxon>
        <taxon>Ecdysozoa</taxon>
        <taxon>Arthropoda</taxon>
        <taxon>Hexapoda</taxon>
        <taxon>Insecta</taxon>
        <taxon>Pterygota</taxon>
        <taxon>Neoptera</taxon>
        <taxon>Endopterygota</taxon>
        <taxon>Lepidoptera</taxon>
        <taxon>Glossata</taxon>
        <taxon>Ditrysia</taxon>
        <taxon>Noctuoidea</taxon>
        <taxon>Erebidae</taxon>
        <taxon>Arctiinae</taxon>
        <taxon>Arctia</taxon>
    </lineage>
</organism>
<evidence type="ECO:0000256" key="1">
    <source>
        <dbReference type="SAM" id="MobiDB-lite"/>
    </source>
</evidence>
<dbReference type="InterPro" id="IPR043502">
    <property type="entry name" value="DNA/RNA_pol_sf"/>
</dbReference>
<evidence type="ECO:0000313" key="3">
    <source>
        <dbReference type="EMBL" id="CAB3240548.1"/>
    </source>
</evidence>
<dbReference type="EMBL" id="CADEBD010000309">
    <property type="protein sequence ID" value="CAB3240548.1"/>
    <property type="molecule type" value="Genomic_DNA"/>
</dbReference>
<dbReference type="Gene3D" id="3.30.70.270">
    <property type="match status" value="1"/>
</dbReference>
<name>A0A8S1A2S6_ARCPL</name>
<dbReference type="PANTHER" id="PTHR47027">
    <property type="entry name" value="REVERSE TRANSCRIPTASE DOMAIN-CONTAINING PROTEIN"/>
    <property type="match status" value="1"/>
</dbReference>
<dbReference type="PROSITE" id="PS50878">
    <property type="entry name" value="RT_POL"/>
    <property type="match status" value="1"/>
</dbReference>
<sequence>MQRKGRKSKISERTLGLMKKRRENPPVTLSAKRTLNREISKLVRHDLRCSNTLSIERAIEQNRGSKVFVQSLGRSHLTKLTTESGEVVASKPAVLLEVESFYGRLYASHASRPDPENEDSRASLTRHYTEDLPEVSIDEIEMALGQLKNGKAPGEHGVTTELLKTVNPSVVVLVFKKGDKTRLKNFRPISLLSHVYKLFSRVITNRLAQRLDEFQPPEQAGFRSGYGTIDHIHTVRQIIQKTEEYNQPLCLAFVDYEKALDSIEIWSVLESLQRCQVDWRYIQVMKCLYEAATMSVQVQNQQTRPVPLHRGVRQGDVISPKLFTNAMEDMFKTLHWKGRGININGEYISHLRFADDIVIMAETLQDLQQMLNDLADTSVRIGLRMNLDKTKVMFNEHVLPEPIAVHGAVLEVVQNYVYLGQTLQLGRNNFEDEVNRRIRLGWAAFGKLRRVFSSSIPQCLKTKVFNECVLPVMTYGAETWTLTVRLVHKFKVAQRAMERAMLGVSLRDRIRNEVIRQRTKVTDIAYRISKLKWQWAGHISRRTDNRWGKRVLEWRPRLGKRSVGRPQARWSDDLRKMAGRSWMREAQNRSKWRAMGEAYVQQWTAIG</sequence>
<evidence type="ECO:0000259" key="2">
    <source>
        <dbReference type="PROSITE" id="PS50878"/>
    </source>
</evidence>
<accession>A0A8S1A2S6</accession>
<dbReference type="OrthoDB" id="7469116at2759"/>